<reference evidence="1 2" key="1">
    <citation type="submission" date="2015-07" db="EMBL/GenBank/DDBJ databases">
        <title>Genome sequencing project for genomic taxonomy and phylogenomics of Bacillus-like bacteria.</title>
        <authorList>
            <person name="Liu B."/>
            <person name="Wang J."/>
            <person name="Zhu Y."/>
            <person name="Liu G."/>
            <person name="Chen Q."/>
            <person name="Chen Z."/>
            <person name="Che J."/>
            <person name="Ge C."/>
            <person name="Shi H."/>
            <person name="Pan Z."/>
            <person name="Liu X."/>
        </authorList>
    </citation>
    <scope>NUCLEOTIDE SEQUENCE [LARGE SCALE GENOMIC DNA]</scope>
    <source>
        <strain evidence="1 2">DSM 54</strain>
    </source>
</reference>
<organism evidence="1 2">
    <name type="scientific">Lysinibacillus macroides</name>
    <dbReference type="NCBI Taxonomy" id="33935"/>
    <lineage>
        <taxon>Bacteria</taxon>
        <taxon>Bacillati</taxon>
        <taxon>Bacillota</taxon>
        <taxon>Bacilli</taxon>
        <taxon>Bacillales</taxon>
        <taxon>Bacillaceae</taxon>
        <taxon>Lysinibacillus</taxon>
    </lineage>
</organism>
<accession>A0A0N0CX07</accession>
<keyword evidence="2" id="KW-1185">Reference proteome</keyword>
<evidence type="ECO:0000313" key="2">
    <source>
        <dbReference type="Proteomes" id="UP000037977"/>
    </source>
</evidence>
<dbReference type="Proteomes" id="UP000037977">
    <property type="component" value="Unassembled WGS sequence"/>
</dbReference>
<dbReference type="InterPro" id="IPR025573">
    <property type="entry name" value="YwpF"/>
</dbReference>
<dbReference type="PATRIC" id="fig|33935.3.peg.2916"/>
<dbReference type="EMBL" id="LGCI01000002">
    <property type="protein sequence ID" value="KOY83905.1"/>
    <property type="molecule type" value="Genomic_DNA"/>
</dbReference>
<evidence type="ECO:0008006" key="3">
    <source>
        <dbReference type="Google" id="ProtNLM"/>
    </source>
</evidence>
<dbReference type="OrthoDB" id="2427395at2"/>
<comment type="caution">
    <text evidence="1">The sequence shown here is derived from an EMBL/GenBank/DDBJ whole genome shotgun (WGS) entry which is preliminary data.</text>
</comment>
<protein>
    <recommendedName>
        <fullName evidence="3">YwpF-like protein</fullName>
    </recommendedName>
</protein>
<gene>
    <name evidence="1" type="ORF">ADM90_00385</name>
</gene>
<dbReference type="AlphaFoldDB" id="A0A0N0CX07"/>
<dbReference type="STRING" id="33935.ADM90_00385"/>
<proteinExistence type="predicted"/>
<dbReference type="Pfam" id="PF14183">
    <property type="entry name" value="YwpF"/>
    <property type="match status" value="1"/>
</dbReference>
<sequence length="141" mass="16258">MKTFKMLSFDLVTKNGVQPFPLIDGIIINQENSHQSWILELFMEQQYRPTFDELLATGTVFNVRVVISFPDNEPAPFQVIVHTIQEIGDHISVLLKGTLKIKRSKYAEQLLSELLAEGVSLENLLERFKNDMKQRPKLKND</sequence>
<evidence type="ECO:0000313" key="1">
    <source>
        <dbReference type="EMBL" id="KOY83905.1"/>
    </source>
</evidence>
<name>A0A0N0CX07_9BACI</name>
<dbReference type="RefSeq" id="WP_053993100.1">
    <property type="nucleotide sequence ID" value="NZ_CP065643.1"/>
</dbReference>